<dbReference type="InterPro" id="IPR013154">
    <property type="entry name" value="ADH-like_N"/>
</dbReference>
<dbReference type="RefSeq" id="WP_044439489.1">
    <property type="nucleotide sequence ID" value="NZ_JYFC01000002.1"/>
</dbReference>
<dbReference type="PANTHER" id="PTHR42813:SF3">
    <property type="entry name" value="GLUTATHIONE-INDEPENDENT FORMALDEHYDE DEHYDROGENASE"/>
    <property type="match status" value="1"/>
</dbReference>
<gene>
    <name evidence="9" type="ORF">TZ00_03840</name>
</gene>
<dbReference type="Proteomes" id="UP000032503">
    <property type="component" value="Unassembled WGS sequence"/>
</dbReference>
<dbReference type="SUPFAM" id="SSF50129">
    <property type="entry name" value="GroES-like"/>
    <property type="match status" value="1"/>
</dbReference>
<protein>
    <submittedName>
        <fullName evidence="9">Aldehyde dismutase</fullName>
    </submittedName>
</protein>
<dbReference type="Gene3D" id="3.90.180.10">
    <property type="entry name" value="Medium-chain alcohol dehydrogenases, catalytic domain"/>
    <property type="match status" value="1"/>
</dbReference>
<organism evidence="9 10">
    <name type="scientific">Agreia bicolorata</name>
    <dbReference type="NCBI Taxonomy" id="110935"/>
    <lineage>
        <taxon>Bacteria</taxon>
        <taxon>Bacillati</taxon>
        <taxon>Actinomycetota</taxon>
        <taxon>Actinomycetes</taxon>
        <taxon>Micrococcales</taxon>
        <taxon>Microbacteriaceae</taxon>
        <taxon>Agreia</taxon>
    </lineage>
</organism>
<feature type="domain" description="Alcohol dehydrogenase-like N-terminal" evidence="8">
    <location>
        <begin position="43"/>
        <end position="162"/>
    </location>
</feature>
<keyword evidence="6" id="KW-0520">NAD</keyword>
<accession>A0ABR5CGW9</accession>
<evidence type="ECO:0000256" key="3">
    <source>
        <dbReference type="ARBA" id="ARBA00022723"/>
    </source>
</evidence>
<keyword evidence="5" id="KW-0560">Oxidoreductase</keyword>
<comment type="cofactor">
    <cofactor evidence="1">
        <name>Zn(2+)</name>
        <dbReference type="ChEBI" id="CHEBI:29105"/>
    </cofactor>
</comment>
<feature type="domain" description="Alanine dehydrogenase/pyridine nucleotide transhydrogenase NAD(H)-binding" evidence="7">
    <location>
        <begin position="181"/>
        <end position="246"/>
    </location>
</feature>
<dbReference type="Gene3D" id="3.40.50.720">
    <property type="entry name" value="NAD(P)-binding Rossmann-like Domain"/>
    <property type="match status" value="1"/>
</dbReference>
<dbReference type="InterPro" id="IPR002328">
    <property type="entry name" value="ADH_Zn_CS"/>
</dbReference>
<evidence type="ECO:0000256" key="1">
    <source>
        <dbReference type="ARBA" id="ARBA00001947"/>
    </source>
</evidence>
<evidence type="ECO:0000256" key="5">
    <source>
        <dbReference type="ARBA" id="ARBA00023002"/>
    </source>
</evidence>
<dbReference type="InterPro" id="IPR007698">
    <property type="entry name" value="AlaDH/PNT_NAD(H)-bd"/>
</dbReference>
<dbReference type="Pfam" id="PF08240">
    <property type="entry name" value="ADH_N"/>
    <property type="match status" value="1"/>
</dbReference>
<dbReference type="CDD" id="cd08282">
    <property type="entry name" value="PFDH_like"/>
    <property type="match status" value="1"/>
</dbReference>
<comment type="similarity">
    <text evidence="2">Belongs to the zinc-containing alcohol dehydrogenase family.</text>
</comment>
<keyword evidence="4" id="KW-0862">Zinc</keyword>
<keyword evidence="10" id="KW-1185">Reference proteome</keyword>
<evidence type="ECO:0000313" key="10">
    <source>
        <dbReference type="Proteomes" id="UP000032503"/>
    </source>
</evidence>
<evidence type="ECO:0000256" key="2">
    <source>
        <dbReference type="ARBA" id="ARBA00008072"/>
    </source>
</evidence>
<name>A0ABR5CGW9_9MICO</name>
<keyword evidence="3" id="KW-0479">Metal-binding</keyword>
<sequence>MAGNRAVAYKGPGEVEVIDIDYPVFELKDGPGVNPANVGRKVPHGAIIRTIATNICGSDQHMVRGRTTAPVNLVLGHEITGEVVEVGPGVEFIKVGDIVSVPFNIACGRCRNCKERKTGICLNVNPDRPGSAYGYVDMGGWVGGQAEFVLVPYADWNLLKFPDRDQALEKIMDLTMLSDIFPTGFHGAVTAGVGVGSTVYVAGAGPVGLAAATSALLLGAAAVIVGDFNDDRLAQARSFGCETVNLGAGELVDQIEQILGVPEVDCGVDAVGFEARGHGGGEAPATVLNSLMDVTAAGGALGIPGLYVTGDPGGVDEAAKKGSLSLSLGTGWAKSLSFTTGQCPVMKYNYGLMQAILHDRVHIAKNVNAKAISLDDAPRGYAEFDAGAATKYVLNPNGYLDAA</sequence>
<dbReference type="PANTHER" id="PTHR42813">
    <property type="entry name" value="ZINC-TYPE ALCOHOL DEHYDROGENASE-LIKE"/>
    <property type="match status" value="1"/>
</dbReference>
<dbReference type="Pfam" id="PF01262">
    <property type="entry name" value="AlaDh_PNT_C"/>
    <property type="match status" value="1"/>
</dbReference>
<evidence type="ECO:0000256" key="4">
    <source>
        <dbReference type="ARBA" id="ARBA00022833"/>
    </source>
</evidence>
<evidence type="ECO:0000259" key="8">
    <source>
        <dbReference type="Pfam" id="PF08240"/>
    </source>
</evidence>
<evidence type="ECO:0000259" key="7">
    <source>
        <dbReference type="Pfam" id="PF01262"/>
    </source>
</evidence>
<dbReference type="SUPFAM" id="SSF51735">
    <property type="entry name" value="NAD(P)-binding Rossmann-fold domains"/>
    <property type="match status" value="1"/>
</dbReference>
<reference evidence="9 10" key="1">
    <citation type="journal article" date="2001" name="Int. J. Syst. Evol. Microbiol.">
        <title>Agreia bicolorata gen. nov., sp. nov., to accommodate actinobacteria isolated from narrow reed grass infected by the nematode Heteroanguina graminophila.</title>
        <authorList>
            <person name="Evtushenko L.I."/>
            <person name="Dorofeeva L.V."/>
            <person name="Dobrovolskaya T.G."/>
            <person name="Streshinskaya G.M."/>
            <person name="Subbotin S.A."/>
            <person name="Tiedje J.M."/>
        </authorList>
    </citation>
    <scope>NUCLEOTIDE SEQUENCE [LARGE SCALE GENOMIC DNA]</scope>
    <source>
        <strain evidence="9 10">VKM Ac-1804</strain>
    </source>
</reference>
<dbReference type="NCBIfam" id="TIGR02819">
    <property type="entry name" value="fdhA_non_GSH"/>
    <property type="match status" value="1"/>
</dbReference>
<evidence type="ECO:0000313" key="9">
    <source>
        <dbReference type="EMBL" id="KJC64814.1"/>
    </source>
</evidence>
<dbReference type="EMBL" id="JYFC01000002">
    <property type="protein sequence ID" value="KJC64814.1"/>
    <property type="molecule type" value="Genomic_DNA"/>
</dbReference>
<comment type="caution">
    <text evidence="9">The sequence shown here is derived from an EMBL/GenBank/DDBJ whole genome shotgun (WGS) entry which is preliminary data.</text>
</comment>
<dbReference type="InterPro" id="IPR014184">
    <property type="entry name" value="HCHO_DH_non_GSH"/>
</dbReference>
<proteinExistence type="inferred from homology"/>
<dbReference type="InterPro" id="IPR036291">
    <property type="entry name" value="NAD(P)-bd_dom_sf"/>
</dbReference>
<evidence type="ECO:0000256" key="6">
    <source>
        <dbReference type="ARBA" id="ARBA00023027"/>
    </source>
</evidence>
<dbReference type="PROSITE" id="PS00059">
    <property type="entry name" value="ADH_ZINC"/>
    <property type="match status" value="1"/>
</dbReference>
<dbReference type="InterPro" id="IPR011032">
    <property type="entry name" value="GroES-like_sf"/>
</dbReference>